<gene>
    <name evidence="11" type="primary">aroK</name>
    <name evidence="12" type="ORF">ACFO4L_16100</name>
</gene>
<dbReference type="PANTHER" id="PTHR21087">
    <property type="entry name" value="SHIKIMATE KINASE"/>
    <property type="match status" value="1"/>
</dbReference>
<feature type="binding site" evidence="11">
    <location>
        <position position="36"/>
    </location>
    <ligand>
        <name>substrate</name>
    </ligand>
</feature>
<feature type="binding site" evidence="11">
    <location>
        <position position="135"/>
    </location>
    <ligand>
        <name>substrate</name>
    </ligand>
</feature>
<keyword evidence="6 11" id="KW-0547">Nucleotide-binding</keyword>
<evidence type="ECO:0000256" key="10">
    <source>
        <dbReference type="ARBA" id="ARBA00048567"/>
    </source>
</evidence>
<dbReference type="PROSITE" id="PS01128">
    <property type="entry name" value="SHIKIMATE_KINASE"/>
    <property type="match status" value="1"/>
</dbReference>
<proteinExistence type="inferred from homology"/>
<evidence type="ECO:0000256" key="1">
    <source>
        <dbReference type="ARBA" id="ARBA00004842"/>
    </source>
</evidence>
<evidence type="ECO:0000256" key="7">
    <source>
        <dbReference type="ARBA" id="ARBA00022777"/>
    </source>
</evidence>
<accession>A0ABV9P185</accession>
<feature type="binding site" evidence="11">
    <location>
        <position position="118"/>
    </location>
    <ligand>
        <name>ATP</name>
        <dbReference type="ChEBI" id="CHEBI:30616"/>
    </ligand>
</feature>
<name>A0ABV9P185_9BACI</name>
<keyword evidence="7 11" id="KW-0418">Kinase</keyword>
<dbReference type="InterPro" id="IPR023000">
    <property type="entry name" value="Shikimate_kinase_CS"/>
</dbReference>
<dbReference type="InterPro" id="IPR027417">
    <property type="entry name" value="P-loop_NTPase"/>
</dbReference>
<comment type="caution">
    <text evidence="12">The sequence shown here is derived from an EMBL/GenBank/DDBJ whole genome shotgun (WGS) entry which is preliminary data.</text>
</comment>
<dbReference type="RefSeq" id="WP_377910685.1">
    <property type="nucleotide sequence ID" value="NZ_JBHSGK010000021.1"/>
</dbReference>
<keyword evidence="13" id="KW-1185">Reference proteome</keyword>
<dbReference type="EMBL" id="JBHSGK010000021">
    <property type="protein sequence ID" value="MFC4738097.1"/>
    <property type="molecule type" value="Genomic_DNA"/>
</dbReference>
<comment type="pathway">
    <text evidence="1 11">Metabolic intermediate biosynthesis; chorismate biosynthesis; chorismate from D-erythrose 4-phosphate and phosphoenolpyruvate: step 5/7.</text>
</comment>
<dbReference type="PRINTS" id="PR01100">
    <property type="entry name" value="SHIKIMTKNASE"/>
</dbReference>
<comment type="subunit">
    <text evidence="11">Monomer.</text>
</comment>
<dbReference type="PANTHER" id="PTHR21087:SF16">
    <property type="entry name" value="SHIKIMATE KINASE 1, CHLOROPLASTIC"/>
    <property type="match status" value="1"/>
</dbReference>
<dbReference type="Gene3D" id="3.40.50.300">
    <property type="entry name" value="P-loop containing nucleotide triphosphate hydrolases"/>
    <property type="match status" value="1"/>
</dbReference>
<feature type="binding site" evidence="11">
    <location>
        <begin position="14"/>
        <end position="19"/>
    </location>
    <ligand>
        <name>ATP</name>
        <dbReference type="ChEBI" id="CHEBI:30616"/>
    </ligand>
</feature>
<organism evidence="12 13">
    <name type="scientific">Bacillus daqingensis</name>
    <dbReference type="NCBI Taxonomy" id="872396"/>
    <lineage>
        <taxon>Bacteria</taxon>
        <taxon>Bacillati</taxon>
        <taxon>Bacillota</taxon>
        <taxon>Bacilli</taxon>
        <taxon>Bacillales</taxon>
        <taxon>Bacillaceae</taxon>
        <taxon>Bacillus</taxon>
    </lineage>
</organism>
<comment type="subcellular location">
    <subcellularLocation>
        <location evidence="11">Cytoplasm</location>
    </subcellularLocation>
</comment>
<evidence type="ECO:0000256" key="3">
    <source>
        <dbReference type="ARBA" id="ARBA00012154"/>
    </source>
</evidence>
<keyword evidence="11" id="KW-0479">Metal-binding</keyword>
<feature type="binding site" evidence="11">
    <location>
        <position position="18"/>
    </location>
    <ligand>
        <name>Mg(2+)</name>
        <dbReference type="ChEBI" id="CHEBI:18420"/>
    </ligand>
</feature>
<dbReference type="Proteomes" id="UP001595896">
    <property type="component" value="Unassembled WGS sequence"/>
</dbReference>
<keyword evidence="5 11" id="KW-0808">Transferase</keyword>
<evidence type="ECO:0000313" key="13">
    <source>
        <dbReference type="Proteomes" id="UP001595896"/>
    </source>
</evidence>
<evidence type="ECO:0000256" key="2">
    <source>
        <dbReference type="ARBA" id="ARBA00006997"/>
    </source>
</evidence>
<comment type="cofactor">
    <cofactor evidence="11">
        <name>Mg(2+)</name>
        <dbReference type="ChEBI" id="CHEBI:18420"/>
    </cofactor>
    <text evidence="11">Binds 1 Mg(2+) ion per subunit.</text>
</comment>
<evidence type="ECO:0000256" key="9">
    <source>
        <dbReference type="ARBA" id="ARBA00023141"/>
    </source>
</evidence>
<feature type="binding site" evidence="11">
    <location>
        <position position="81"/>
    </location>
    <ligand>
        <name>substrate</name>
    </ligand>
</feature>
<evidence type="ECO:0000313" key="12">
    <source>
        <dbReference type="EMBL" id="MFC4738097.1"/>
    </source>
</evidence>
<evidence type="ECO:0000256" key="8">
    <source>
        <dbReference type="ARBA" id="ARBA00022840"/>
    </source>
</evidence>
<evidence type="ECO:0000256" key="6">
    <source>
        <dbReference type="ARBA" id="ARBA00022741"/>
    </source>
</evidence>
<evidence type="ECO:0000256" key="11">
    <source>
        <dbReference type="HAMAP-Rule" id="MF_00109"/>
    </source>
</evidence>
<keyword evidence="4 11" id="KW-0028">Amino-acid biosynthesis</keyword>
<dbReference type="GO" id="GO:0016301">
    <property type="term" value="F:kinase activity"/>
    <property type="evidence" value="ECO:0007669"/>
    <property type="project" value="UniProtKB-KW"/>
</dbReference>
<keyword evidence="11" id="KW-0460">Magnesium</keyword>
<protein>
    <recommendedName>
        <fullName evidence="3 11">Shikimate kinase</fullName>
        <shortName evidence="11">SK</shortName>
        <ecNumber evidence="3 11">2.7.1.71</ecNumber>
    </recommendedName>
</protein>
<feature type="binding site" evidence="11">
    <location>
        <position position="60"/>
    </location>
    <ligand>
        <name>substrate</name>
    </ligand>
</feature>
<dbReference type="HAMAP" id="MF_00109">
    <property type="entry name" value="Shikimate_kinase"/>
    <property type="match status" value="1"/>
</dbReference>
<keyword evidence="8 11" id="KW-0067">ATP-binding</keyword>
<comment type="function">
    <text evidence="11">Catalyzes the specific phosphorylation of the 3-hydroxyl group of shikimic acid using ATP as a cosubstrate.</text>
</comment>
<dbReference type="InterPro" id="IPR031322">
    <property type="entry name" value="Shikimate/glucono_kinase"/>
</dbReference>
<evidence type="ECO:0000256" key="5">
    <source>
        <dbReference type="ARBA" id="ARBA00022679"/>
    </source>
</evidence>
<sequence>MTKRETVYLTGFMGAGKTTCGKLLAEKLSLPFIDLDDWIQKHHKKSIPAIFAEEGEAGFRKRELDALKTVSGSAAVVSTGGGIVETPEARNLLSKNSCFYLSAPFEELFKRIEGDASRPLALLEKPKLQERYDKRVPLYEECGYCIDSEKLTPEELCEKLAGMLHKRDPM</sequence>
<dbReference type="SUPFAM" id="SSF52540">
    <property type="entry name" value="P-loop containing nucleoside triphosphate hydrolases"/>
    <property type="match status" value="1"/>
</dbReference>
<evidence type="ECO:0000256" key="4">
    <source>
        <dbReference type="ARBA" id="ARBA00022605"/>
    </source>
</evidence>
<reference evidence="13" key="1">
    <citation type="journal article" date="2019" name="Int. J. Syst. Evol. Microbiol.">
        <title>The Global Catalogue of Microorganisms (GCM) 10K type strain sequencing project: providing services to taxonomists for standard genome sequencing and annotation.</title>
        <authorList>
            <consortium name="The Broad Institute Genomics Platform"/>
            <consortium name="The Broad Institute Genome Sequencing Center for Infectious Disease"/>
            <person name="Wu L."/>
            <person name="Ma J."/>
        </authorList>
    </citation>
    <scope>NUCLEOTIDE SEQUENCE [LARGE SCALE GENOMIC DNA]</scope>
    <source>
        <strain evidence="13">JCM 12165</strain>
    </source>
</reference>
<dbReference type="InterPro" id="IPR000623">
    <property type="entry name" value="Shikimate_kinase/TSH1"/>
</dbReference>
<dbReference type="Pfam" id="PF01202">
    <property type="entry name" value="SKI"/>
    <property type="match status" value="1"/>
</dbReference>
<dbReference type="EC" id="2.7.1.71" evidence="3 11"/>
<comment type="catalytic activity">
    <reaction evidence="10 11">
        <text>shikimate + ATP = 3-phosphoshikimate + ADP + H(+)</text>
        <dbReference type="Rhea" id="RHEA:13121"/>
        <dbReference type="ChEBI" id="CHEBI:15378"/>
        <dbReference type="ChEBI" id="CHEBI:30616"/>
        <dbReference type="ChEBI" id="CHEBI:36208"/>
        <dbReference type="ChEBI" id="CHEBI:145989"/>
        <dbReference type="ChEBI" id="CHEBI:456216"/>
        <dbReference type="EC" id="2.7.1.71"/>
    </reaction>
</comment>
<dbReference type="CDD" id="cd00464">
    <property type="entry name" value="SK"/>
    <property type="match status" value="1"/>
</dbReference>
<keyword evidence="9 11" id="KW-0057">Aromatic amino acid biosynthesis</keyword>
<keyword evidence="11" id="KW-0963">Cytoplasm</keyword>
<comment type="similarity">
    <text evidence="2 11">Belongs to the shikimate kinase family.</text>
</comment>
<comment type="caution">
    <text evidence="11">Lacks conserved residue(s) required for the propagation of feature annotation.</text>
</comment>